<evidence type="ECO:0000313" key="2">
    <source>
        <dbReference type="EMBL" id="ADV64603.1"/>
    </source>
</evidence>
<dbReference type="OrthoDB" id="382101at2157"/>
<dbReference type="GeneID" id="10152976"/>
<dbReference type="RefSeq" id="WP_013561825.1">
    <property type="nucleotide sequence ID" value="NC_014961.1"/>
</dbReference>
<keyword evidence="1" id="KW-0472">Membrane</keyword>
<keyword evidence="3" id="KW-1185">Reference proteome</keyword>
<reference evidence="3" key="1">
    <citation type="submission" date="2010-11" db="EMBL/GenBank/DDBJ databases">
        <title>The complete genome of Desulfurococcus mucosus DSM 2162.</title>
        <authorList>
            <consortium name="US DOE Joint Genome Institute (JGI-PGF)"/>
            <person name="Lucas S."/>
            <person name="Copeland A."/>
            <person name="Lapidus A."/>
            <person name="Bruce D."/>
            <person name="Goodwin L."/>
            <person name="Pitluck S."/>
            <person name="Kyrpides N."/>
            <person name="Mavromatis K."/>
            <person name="Pagani I."/>
            <person name="Ivanova N."/>
            <person name="Ovchinnikova G."/>
            <person name="Chertkov O."/>
            <person name="Held B."/>
            <person name="Brettin T."/>
            <person name="Detter J.C."/>
            <person name="Tapia R."/>
            <person name="Han C."/>
            <person name="Land M."/>
            <person name="Hauser L."/>
            <person name="Markowitz V."/>
            <person name="Cheng J.-F."/>
            <person name="Hugenholtz P."/>
            <person name="Woyke T."/>
            <person name="Wu D."/>
            <person name="Wirth R."/>
            <person name="Bilek Y."/>
            <person name="Hader T."/>
            <person name="Klenk H.-P."/>
            <person name="Eisen J.A."/>
        </authorList>
    </citation>
    <scope>NUCLEOTIDE SEQUENCE [LARGE SCALE GENOMIC DNA]</scope>
    <source>
        <strain evidence="3">ATCC 35584 / DSM 2162 / JCM 9187 / O7/1</strain>
    </source>
</reference>
<keyword evidence="1" id="KW-1133">Transmembrane helix</keyword>
<keyword evidence="1" id="KW-0812">Transmembrane</keyword>
<dbReference type="STRING" id="765177.Desmu_0284"/>
<dbReference type="EMBL" id="CP002363">
    <property type="protein sequence ID" value="ADV64603.1"/>
    <property type="molecule type" value="Genomic_DNA"/>
</dbReference>
<sequence precursor="true">MKATRAVSEVVAAVILFTVAVAISLAVFFYTAFYTDYVKALTEYGHVKTVLWNIADVISTQGYMDNRVLEYRYPHEVASIGYEFKRVNLTVNLTLSNGSTVTVSRGGCYVLKAAVARPVLTNMQPTLLRGVNETLVNDTLLVPSLYEYYSNGWSILVLDACRIYYSVKNIGGSLSLELFFFNFTSVNNEYQPPLVTGQGYLVVSPVIRVISENYNVTSVTVNGAPLPGIPSNTILYKATIYVVNTGIMIG</sequence>
<dbReference type="Proteomes" id="UP000001068">
    <property type="component" value="Chromosome"/>
</dbReference>
<dbReference type="AlphaFoldDB" id="E8R7X7"/>
<accession>E8R7X7</accession>
<proteinExistence type="predicted"/>
<reference evidence="2 3" key="2">
    <citation type="journal article" date="2011" name="Stand. Genomic Sci.">
        <title>Complete genome sequence of Desulfurococcus mucosus type strain (O7/1).</title>
        <authorList>
            <person name="Wirth R."/>
            <person name="Chertkov O."/>
            <person name="Held B."/>
            <person name="Lapidus A."/>
            <person name="Nolan M."/>
            <person name="Lucas S."/>
            <person name="Hammon N."/>
            <person name="Deshpande S."/>
            <person name="Cheng J.F."/>
            <person name="Tapia R."/>
            <person name="Han C."/>
            <person name="Goodwin L."/>
            <person name="Pitluck S."/>
            <person name="Liolios K."/>
            <person name="Ioanna P."/>
            <person name="Ivanova N."/>
            <person name="Mavromatis K."/>
            <person name="Mikhailova N."/>
            <person name="Pati A."/>
            <person name="Chen A."/>
            <person name="Palaniappan K."/>
            <person name="Land M."/>
            <person name="Hauser L."/>
            <person name="Chang Y.J."/>
            <person name="Jeffries C.D."/>
            <person name="Bilek Y."/>
            <person name="Hader T."/>
            <person name="Rohde M."/>
            <person name="Spring S."/>
            <person name="Sikorski J."/>
            <person name="Goker M."/>
            <person name="Woyke T."/>
            <person name="Bristow J."/>
            <person name="Eisen J.A."/>
            <person name="Markowitz V."/>
            <person name="Hugenholtz P."/>
            <person name="Kyrpides N.C."/>
            <person name="Klenk H.P."/>
        </authorList>
    </citation>
    <scope>NUCLEOTIDE SEQUENCE [LARGE SCALE GENOMIC DNA]</scope>
    <source>
        <strain evidence="3">ATCC 35584 / DSM 2162 / JCM 9187 / O7/1</strain>
    </source>
</reference>
<gene>
    <name evidence="2" type="ordered locus">Desmu_0284</name>
</gene>
<evidence type="ECO:0000313" key="3">
    <source>
        <dbReference type="Proteomes" id="UP000001068"/>
    </source>
</evidence>
<name>E8R7X7_DESM0</name>
<evidence type="ECO:0000256" key="1">
    <source>
        <dbReference type="SAM" id="Phobius"/>
    </source>
</evidence>
<organism evidence="2 3">
    <name type="scientific">Desulfurococcus mucosus (strain ATCC 35584 / DSM 2162 / JCM 9187 / O7/1)</name>
    <dbReference type="NCBI Taxonomy" id="765177"/>
    <lineage>
        <taxon>Archaea</taxon>
        <taxon>Thermoproteota</taxon>
        <taxon>Thermoprotei</taxon>
        <taxon>Desulfurococcales</taxon>
        <taxon>Desulfurococcaceae</taxon>
        <taxon>Desulfurococcus</taxon>
    </lineage>
</organism>
<feature type="transmembrane region" description="Helical" evidence="1">
    <location>
        <begin position="12"/>
        <end position="33"/>
    </location>
</feature>
<dbReference type="KEGG" id="dmu:Desmu_0284"/>
<dbReference type="eggNOG" id="arCOG08836">
    <property type="taxonomic scope" value="Archaea"/>
</dbReference>
<dbReference type="HOGENOM" id="CLU_1109480_0_0_2"/>
<protein>
    <submittedName>
        <fullName evidence="2">Uncharacterized protein</fullName>
    </submittedName>
</protein>